<dbReference type="AlphaFoldDB" id="A0A4D6WRS5"/>
<reference evidence="2" key="2">
    <citation type="submission" date="2019-04" db="EMBL/GenBank/DDBJ databases">
        <authorList>
            <person name="Pasella M."/>
        </authorList>
    </citation>
    <scope>NUCLEOTIDE SEQUENCE</scope>
    <source>
        <strain evidence="2">VRM320</strain>
    </source>
</reference>
<dbReference type="InterPro" id="IPR017077">
    <property type="entry name" value="Uncharacterised_Ycf55_algae"/>
</dbReference>
<keyword evidence="2" id="KW-0934">Plastid</keyword>
<reference evidence="2" key="1">
    <citation type="journal article" date="2019" name="Mol. Phylogenet. Evol.">
        <title>Morphological evolution and classification of the red algal order Ceramiales inferred using plastid phylogenomics.</title>
        <authorList>
            <person name="Diaz-Tapia P."/>
            <person name="Pasella M.M."/>
            <person name="Verbruggen H."/>
            <person name="Maggs C.A."/>
        </authorList>
    </citation>
    <scope>NUCLEOTIDE SEQUENCE</scope>
    <source>
        <strain evidence="2">VRM320</strain>
    </source>
</reference>
<evidence type="ECO:0000256" key="1">
    <source>
        <dbReference type="SAM" id="Phobius"/>
    </source>
</evidence>
<keyword evidence="1" id="KW-0472">Membrane</keyword>
<gene>
    <name evidence="2" type="primary">ycf55</name>
</gene>
<dbReference type="Pfam" id="PF12452">
    <property type="entry name" value="DUF3685"/>
    <property type="match status" value="1"/>
</dbReference>
<accession>A0A4D6WRS5</accession>
<sequence length="327" mass="38556">MIFINIMIRYWPQDPGIELNTQVANLFVNTRQKLYGNLLNKTSCDLYIDLLDNNNTRKLFSIVLIELETLILDVIELDITIDNIKLLNYKILYDLIKKILNRFLFKEISSNIDFRSYNSSYIQMLFNEHRLLVEYILIYLIYGSSKINHDIFAFHYSNTPMNHVAILFENFIIQISDLVICILLESLGSLYSIVTFITNYSICNLTYSSIRSIALFRNKLIAQGFIRLYIIQPKTIYSSRYKVWLLSSNGLVTRYIHVFRLDDLFRLSTIQLVVLYLIEIQDLIIPQVEKFIFVIIKLCLFLLINFLGNSIIFFIRSTLMIIKKIKN</sequence>
<geneLocation type="plastid" evidence="2"/>
<dbReference type="EMBL" id="MK814651">
    <property type="protein sequence ID" value="QCI06133.1"/>
    <property type="molecule type" value="Genomic_DNA"/>
</dbReference>
<evidence type="ECO:0008006" key="3">
    <source>
        <dbReference type="Google" id="ProtNLM"/>
    </source>
</evidence>
<dbReference type="InterPro" id="IPR022552">
    <property type="entry name" value="UPF_Ycf55"/>
</dbReference>
<keyword evidence="1" id="KW-0812">Transmembrane</keyword>
<protein>
    <recommendedName>
        <fullName evidence="3">Ycf55</fullName>
    </recommendedName>
</protein>
<name>A0A4D6WRS5_9FLOR</name>
<keyword evidence="1" id="KW-1133">Transmembrane helix</keyword>
<feature type="transmembrane region" description="Helical" evidence="1">
    <location>
        <begin position="291"/>
        <end position="315"/>
    </location>
</feature>
<proteinExistence type="predicted"/>
<dbReference type="PIRSF" id="PIRSF036962">
    <property type="entry name" value="UCP036962_SignTr_Ycf55"/>
    <property type="match status" value="1"/>
</dbReference>
<organism evidence="2">
    <name type="scientific">Dicranema revolutum</name>
    <dbReference type="NCBI Taxonomy" id="239144"/>
    <lineage>
        <taxon>Eukaryota</taxon>
        <taxon>Rhodophyta</taxon>
        <taxon>Florideophyceae</taxon>
        <taxon>Rhodymeniophycidae</taxon>
        <taxon>Gigartinales</taxon>
        <taxon>Dicranemataceae</taxon>
        <taxon>Dicranema</taxon>
    </lineage>
</organism>
<evidence type="ECO:0000313" key="2">
    <source>
        <dbReference type="EMBL" id="QCI06133.1"/>
    </source>
</evidence>